<dbReference type="PRINTS" id="PR00368">
    <property type="entry name" value="FADPNR"/>
</dbReference>
<name>A0A4V2NWC9_9ACTN</name>
<accession>A0A4V2NWC9</accession>
<dbReference type="InterPro" id="IPR036188">
    <property type="entry name" value="FAD/NAD-bd_sf"/>
</dbReference>
<organism evidence="1 2">
    <name type="scientific">Rubrobacter taiwanensis</name>
    <dbReference type="NCBI Taxonomy" id="185139"/>
    <lineage>
        <taxon>Bacteria</taxon>
        <taxon>Bacillati</taxon>
        <taxon>Actinomycetota</taxon>
        <taxon>Rubrobacteria</taxon>
        <taxon>Rubrobacterales</taxon>
        <taxon>Rubrobacteraceae</taxon>
        <taxon>Rubrobacter</taxon>
    </lineage>
</organism>
<reference evidence="1 2" key="1">
    <citation type="submission" date="2019-03" db="EMBL/GenBank/DDBJ databases">
        <title>Whole genome sequence of a novel Rubrobacter taiwanensis strain, isolated from Yellowstone National Park.</title>
        <authorList>
            <person name="Freed S."/>
            <person name="Ramaley R.F."/>
            <person name="Kyndt J.A."/>
        </authorList>
    </citation>
    <scope>NUCLEOTIDE SEQUENCE [LARGE SCALE GENOMIC DNA]</scope>
    <source>
        <strain evidence="1 2">Yellowstone</strain>
    </source>
</reference>
<sequence length="372" mass="38652">MSLEGRVVVAGAGPGGVAAVRRLRERAGGRLELVLIEREERVWYLPGTVPVALGDSRADDWSAGVRIEGVRFVVGEAVGFCGGGVELSGGGRVEADAVIAAPGLHLETGALSRRPGLHAFWDPAGAARAAGAVRELREGVVAVVISSLPYRCPPAPYGLAMQLSHLYRSLGRGGIRVVMVTPEEEPLAALGERVSGFIRGALLDAGVELATGFELDLEAADGRELRSAGGESLAYDLALAVPPHGRSPLLRELPGGAPVVEVSPVFETSERGLFVVGDAAATPLPRAADAASAAGRTAADAVLERLGLTPEEHLPRPECYIGHGGGRYSKISLSYPGGLPPEGRAAVSIGGPSEEYGREFGAAFERWRALRS</sequence>
<dbReference type="OrthoDB" id="9802771at2"/>
<proteinExistence type="predicted"/>
<gene>
    <name evidence="1" type="ORF">E0L93_09215</name>
</gene>
<evidence type="ECO:0000313" key="1">
    <source>
        <dbReference type="EMBL" id="TCJ16882.1"/>
    </source>
</evidence>
<dbReference type="PANTHER" id="PTHR43755:SF1">
    <property type="entry name" value="FAD-DEPENDENT PYRIDINE NUCLEOTIDE-DISULPHIDE OXIDOREDUCTASE"/>
    <property type="match status" value="1"/>
</dbReference>
<comment type="caution">
    <text evidence="1">The sequence shown here is derived from an EMBL/GenBank/DDBJ whole genome shotgun (WGS) entry which is preliminary data.</text>
</comment>
<dbReference type="InterPro" id="IPR052541">
    <property type="entry name" value="SQRD"/>
</dbReference>
<dbReference type="SUPFAM" id="SSF51905">
    <property type="entry name" value="FAD/NAD(P)-binding domain"/>
    <property type="match status" value="2"/>
</dbReference>
<evidence type="ECO:0000313" key="2">
    <source>
        <dbReference type="Proteomes" id="UP000295244"/>
    </source>
</evidence>
<protein>
    <submittedName>
        <fullName evidence="1">Pyridine nucleotide-disulfide oxidoreductase</fullName>
    </submittedName>
</protein>
<dbReference type="EMBL" id="SKBU01000015">
    <property type="protein sequence ID" value="TCJ16882.1"/>
    <property type="molecule type" value="Genomic_DNA"/>
</dbReference>
<keyword evidence="2" id="KW-1185">Reference proteome</keyword>
<dbReference type="RefSeq" id="WP_132691159.1">
    <property type="nucleotide sequence ID" value="NZ_SKBU01000015.1"/>
</dbReference>
<dbReference type="Gene3D" id="3.50.50.60">
    <property type="entry name" value="FAD/NAD(P)-binding domain"/>
    <property type="match status" value="2"/>
</dbReference>
<dbReference type="AlphaFoldDB" id="A0A4V2NWC9"/>
<dbReference type="PANTHER" id="PTHR43755">
    <property type="match status" value="1"/>
</dbReference>
<dbReference type="Proteomes" id="UP000295244">
    <property type="component" value="Unassembled WGS sequence"/>
</dbReference>